<dbReference type="Proteomes" id="UP000250140">
    <property type="component" value="Unassembled WGS sequence"/>
</dbReference>
<dbReference type="EMBL" id="KV748455">
    <property type="protein sequence ID" value="OCL15353.1"/>
    <property type="molecule type" value="Genomic_DNA"/>
</dbReference>
<protein>
    <submittedName>
        <fullName evidence="2">Uncharacterized protein</fullName>
    </submittedName>
</protein>
<organism evidence="2 3">
    <name type="scientific">Glonium stellatum</name>
    <dbReference type="NCBI Taxonomy" id="574774"/>
    <lineage>
        <taxon>Eukaryota</taxon>
        <taxon>Fungi</taxon>
        <taxon>Dikarya</taxon>
        <taxon>Ascomycota</taxon>
        <taxon>Pezizomycotina</taxon>
        <taxon>Dothideomycetes</taxon>
        <taxon>Pleosporomycetidae</taxon>
        <taxon>Gloniales</taxon>
        <taxon>Gloniaceae</taxon>
        <taxon>Glonium</taxon>
    </lineage>
</organism>
<dbReference type="AlphaFoldDB" id="A0A8E2FE91"/>
<evidence type="ECO:0000256" key="1">
    <source>
        <dbReference type="SAM" id="MobiDB-lite"/>
    </source>
</evidence>
<feature type="compositionally biased region" description="Low complexity" evidence="1">
    <location>
        <begin position="53"/>
        <end position="76"/>
    </location>
</feature>
<reference evidence="2 3" key="1">
    <citation type="journal article" date="2016" name="Nat. Commun.">
        <title>Ectomycorrhizal ecology is imprinted in the genome of the dominant symbiotic fungus Cenococcum geophilum.</title>
        <authorList>
            <consortium name="DOE Joint Genome Institute"/>
            <person name="Peter M."/>
            <person name="Kohler A."/>
            <person name="Ohm R.A."/>
            <person name="Kuo A."/>
            <person name="Krutzmann J."/>
            <person name="Morin E."/>
            <person name="Arend M."/>
            <person name="Barry K.W."/>
            <person name="Binder M."/>
            <person name="Choi C."/>
            <person name="Clum A."/>
            <person name="Copeland A."/>
            <person name="Grisel N."/>
            <person name="Haridas S."/>
            <person name="Kipfer T."/>
            <person name="LaButti K."/>
            <person name="Lindquist E."/>
            <person name="Lipzen A."/>
            <person name="Maire R."/>
            <person name="Meier B."/>
            <person name="Mihaltcheva S."/>
            <person name="Molinier V."/>
            <person name="Murat C."/>
            <person name="Poggeler S."/>
            <person name="Quandt C.A."/>
            <person name="Sperisen C."/>
            <person name="Tritt A."/>
            <person name="Tisserant E."/>
            <person name="Crous P.W."/>
            <person name="Henrissat B."/>
            <person name="Nehls U."/>
            <person name="Egli S."/>
            <person name="Spatafora J.W."/>
            <person name="Grigoriev I.V."/>
            <person name="Martin F.M."/>
        </authorList>
    </citation>
    <scope>NUCLEOTIDE SEQUENCE [LARGE SCALE GENOMIC DNA]</scope>
    <source>
        <strain evidence="2 3">CBS 207.34</strain>
    </source>
</reference>
<keyword evidence="3" id="KW-1185">Reference proteome</keyword>
<name>A0A8E2FE91_9PEZI</name>
<feature type="compositionally biased region" description="Low complexity" evidence="1">
    <location>
        <begin position="83"/>
        <end position="93"/>
    </location>
</feature>
<proteinExistence type="predicted"/>
<sequence length="141" mass="15430">MLLHFPSRPFSCQSERALSLALSASVTRCTLFSTLFSTLSTLSRPQQADRTNPLSTPRLPRLLSTPDTTTTTTALPASPPAPRLSLAPSSSPANKTTKQLLFPRVRKVSREVFALRPHPAPGRGKFSLHHAHQLFPARILP</sequence>
<feature type="region of interest" description="Disordered" evidence="1">
    <location>
        <begin position="42"/>
        <end position="99"/>
    </location>
</feature>
<gene>
    <name evidence="2" type="ORF">AOQ84DRAFT_19146</name>
</gene>
<accession>A0A8E2FE91</accession>
<evidence type="ECO:0000313" key="3">
    <source>
        <dbReference type="Proteomes" id="UP000250140"/>
    </source>
</evidence>
<evidence type="ECO:0000313" key="2">
    <source>
        <dbReference type="EMBL" id="OCL15353.1"/>
    </source>
</evidence>